<organism evidence="2 3">
    <name type="scientific">Schumannella soli</name>
    <dbReference type="NCBI Taxonomy" id="2590779"/>
    <lineage>
        <taxon>Bacteria</taxon>
        <taxon>Bacillati</taxon>
        <taxon>Actinomycetota</taxon>
        <taxon>Actinomycetes</taxon>
        <taxon>Micrococcales</taxon>
        <taxon>Microbacteriaceae</taxon>
        <taxon>Schumannella</taxon>
    </lineage>
</organism>
<dbReference type="EMBL" id="VHQG01000002">
    <property type="protein sequence ID" value="TPW75886.1"/>
    <property type="molecule type" value="Genomic_DNA"/>
</dbReference>
<feature type="region of interest" description="Disordered" evidence="1">
    <location>
        <begin position="1"/>
        <end position="33"/>
    </location>
</feature>
<proteinExistence type="predicted"/>
<gene>
    <name evidence="2" type="ORF">FJ657_08540</name>
</gene>
<evidence type="ECO:0000256" key="1">
    <source>
        <dbReference type="SAM" id="MobiDB-lite"/>
    </source>
</evidence>
<reference evidence="2 3" key="1">
    <citation type="submission" date="2019-06" db="EMBL/GenBank/DDBJ databases">
        <authorList>
            <person name="Li F."/>
        </authorList>
    </citation>
    <scope>NUCLEOTIDE SEQUENCE [LARGE SCALE GENOMIC DNA]</scope>
    <source>
        <strain evidence="2 3">10F1D-1</strain>
    </source>
</reference>
<keyword evidence="3" id="KW-1185">Reference proteome</keyword>
<comment type="caution">
    <text evidence="2">The sequence shown here is derived from an EMBL/GenBank/DDBJ whole genome shotgun (WGS) entry which is preliminary data.</text>
</comment>
<accession>A0A506Y064</accession>
<dbReference type="AlphaFoldDB" id="A0A506Y064"/>
<feature type="region of interest" description="Disordered" evidence="1">
    <location>
        <begin position="70"/>
        <end position="102"/>
    </location>
</feature>
<evidence type="ECO:0000313" key="3">
    <source>
        <dbReference type="Proteomes" id="UP000316252"/>
    </source>
</evidence>
<dbReference type="Proteomes" id="UP000316252">
    <property type="component" value="Unassembled WGS sequence"/>
</dbReference>
<sequence length="102" mass="11021">MASEIDPPAQPGVTATPATRSAEKQARAAEQQARAEQTLQRIFAGGDLGAETLALSNRFTDETSARWLRRLRRRPSRAEATERQHGSDRRAPGDDADGPAPA</sequence>
<feature type="compositionally biased region" description="Basic and acidic residues" evidence="1">
    <location>
        <begin position="76"/>
        <end position="93"/>
    </location>
</feature>
<dbReference type="RefSeq" id="WP_141163244.1">
    <property type="nucleotide sequence ID" value="NZ_VHQG01000002.1"/>
</dbReference>
<evidence type="ECO:0000313" key="2">
    <source>
        <dbReference type="EMBL" id="TPW75886.1"/>
    </source>
</evidence>
<name>A0A506Y064_9MICO</name>
<protein>
    <submittedName>
        <fullName evidence="2">Uncharacterized protein</fullName>
    </submittedName>
</protein>